<dbReference type="AlphaFoldDB" id="A0AAD7XQH9"/>
<reference evidence="3" key="1">
    <citation type="submission" date="2023-01" db="EMBL/GenBank/DDBJ databases">
        <title>Metagenome sequencing of chrysophaentin producing Chrysophaeum taylorii.</title>
        <authorList>
            <person name="Davison J."/>
            <person name="Bewley C."/>
        </authorList>
    </citation>
    <scope>NUCLEOTIDE SEQUENCE</scope>
    <source>
        <strain evidence="3">NIES-1699</strain>
    </source>
</reference>
<evidence type="ECO:0000313" key="3">
    <source>
        <dbReference type="EMBL" id="KAJ8613894.1"/>
    </source>
</evidence>
<proteinExistence type="predicted"/>
<organism evidence="3 4">
    <name type="scientific">Chrysophaeum taylorii</name>
    <dbReference type="NCBI Taxonomy" id="2483200"/>
    <lineage>
        <taxon>Eukaryota</taxon>
        <taxon>Sar</taxon>
        <taxon>Stramenopiles</taxon>
        <taxon>Ochrophyta</taxon>
        <taxon>Pelagophyceae</taxon>
        <taxon>Pelagomonadales</taxon>
        <taxon>Pelagomonadaceae</taxon>
        <taxon>Chrysophaeum</taxon>
    </lineage>
</organism>
<name>A0AAD7XQH9_9STRA</name>
<accession>A0AAD7XQH9</accession>
<protein>
    <submittedName>
        <fullName evidence="3">Uncharacterized protein</fullName>
    </submittedName>
</protein>
<dbReference type="PANTHER" id="PTHR24198">
    <property type="entry name" value="ANKYRIN REPEAT AND PROTEIN KINASE DOMAIN-CONTAINING PROTEIN"/>
    <property type="match status" value="1"/>
</dbReference>
<dbReference type="InterPro" id="IPR002110">
    <property type="entry name" value="Ankyrin_rpt"/>
</dbReference>
<evidence type="ECO:0000313" key="4">
    <source>
        <dbReference type="Proteomes" id="UP001230188"/>
    </source>
</evidence>
<keyword evidence="2" id="KW-0040">ANK repeat</keyword>
<keyword evidence="1" id="KW-0677">Repeat</keyword>
<keyword evidence="4" id="KW-1185">Reference proteome</keyword>
<gene>
    <name evidence="3" type="ORF">CTAYLR_008680</name>
</gene>
<evidence type="ECO:0000256" key="1">
    <source>
        <dbReference type="ARBA" id="ARBA00022737"/>
    </source>
</evidence>
<dbReference type="Pfam" id="PF12796">
    <property type="entry name" value="Ank_2"/>
    <property type="match status" value="1"/>
</dbReference>
<sequence length="148" mass="16412">MLLLAPKVVLSEFGSSEEMLWWAAHENQCEIVESLGRDPSVDVNSCYNGATPFYAAVIKGHIDLVELMVSMPGVDLNKSCRRGASPFWMACRLGRFDLVDLLLRTPRVDVHASMDGVSPVEAARAAGHTRIVALIERKLLRKQAHARR</sequence>
<dbReference type="InterPro" id="IPR036770">
    <property type="entry name" value="Ankyrin_rpt-contain_sf"/>
</dbReference>
<dbReference type="SUPFAM" id="SSF48403">
    <property type="entry name" value="Ankyrin repeat"/>
    <property type="match status" value="1"/>
</dbReference>
<dbReference type="PANTHER" id="PTHR24198:SF165">
    <property type="entry name" value="ANKYRIN REPEAT-CONTAINING PROTEIN-RELATED"/>
    <property type="match status" value="1"/>
</dbReference>
<dbReference type="EMBL" id="JAQMWT010000020">
    <property type="protein sequence ID" value="KAJ8613894.1"/>
    <property type="molecule type" value="Genomic_DNA"/>
</dbReference>
<comment type="caution">
    <text evidence="3">The sequence shown here is derived from an EMBL/GenBank/DDBJ whole genome shotgun (WGS) entry which is preliminary data.</text>
</comment>
<dbReference type="Gene3D" id="1.25.40.20">
    <property type="entry name" value="Ankyrin repeat-containing domain"/>
    <property type="match status" value="1"/>
</dbReference>
<dbReference type="SMART" id="SM00248">
    <property type="entry name" value="ANK"/>
    <property type="match status" value="2"/>
</dbReference>
<dbReference type="Proteomes" id="UP001230188">
    <property type="component" value="Unassembled WGS sequence"/>
</dbReference>
<evidence type="ECO:0000256" key="2">
    <source>
        <dbReference type="ARBA" id="ARBA00023043"/>
    </source>
</evidence>